<evidence type="ECO:0000313" key="2">
    <source>
        <dbReference type="Proteomes" id="UP001431131"/>
    </source>
</evidence>
<name>A0AAW5E2M2_9BACI</name>
<protein>
    <submittedName>
        <fullName evidence="1">YueI family protein</fullName>
    </submittedName>
</protein>
<dbReference type="SUPFAM" id="SSF160515">
    <property type="entry name" value="YueI-like"/>
    <property type="match status" value="1"/>
</dbReference>
<comment type="caution">
    <text evidence="1">The sequence shown here is derived from an EMBL/GenBank/DDBJ whole genome shotgun (WGS) entry which is preliminary data.</text>
</comment>
<dbReference type="Proteomes" id="UP001431131">
    <property type="component" value="Unassembled WGS sequence"/>
</dbReference>
<dbReference type="PIRSF" id="PIRSF034303">
    <property type="entry name" value="DUF1694"/>
    <property type="match status" value="1"/>
</dbReference>
<evidence type="ECO:0000313" key="1">
    <source>
        <dbReference type="EMBL" id="MCH1624327.1"/>
    </source>
</evidence>
<dbReference type="RefSeq" id="WP_240252621.1">
    <property type="nucleotide sequence ID" value="NZ_JAKTTI010000002.1"/>
</dbReference>
<organism evidence="1 2">
    <name type="scientific">Fredinandcohnia quinoae</name>
    <dbReference type="NCBI Taxonomy" id="2918902"/>
    <lineage>
        <taxon>Bacteria</taxon>
        <taxon>Bacillati</taxon>
        <taxon>Bacillota</taxon>
        <taxon>Bacilli</taxon>
        <taxon>Bacillales</taxon>
        <taxon>Bacillaceae</taxon>
        <taxon>Fredinandcohnia</taxon>
    </lineage>
</organism>
<dbReference type="InterPro" id="IPR029064">
    <property type="entry name" value="Ribosomal_eL30-like_sf"/>
</dbReference>
<gene>
    <name evidence="1" type="ORF">MJG50_03220</name>
</gene>
<proteinExistence type="predicted"/>
<dbReference type="InterPro" id="IPR012543">
    <property type="entry name" value="DUF1694"/>
</dbReference>
<dbReference type="Pfam" id="PF07997">
    <property type="entry name" value="DUF1694"/>
    <property type="match status" value="1"/>
</dbReference>
<dbReference type="Gene3D" id="3.30.1330.30">
    <property type="match status" value="1"/>
</dbReference>
<sequence>MGKSNVDDYLQQGIYGKKEIKPDERRKFLGTIRERVVMALTAAQVREVNVYKEVVDSFKINPKAHLYLNGNMDFRYLSKYIKHAERNKLSYTLVTNKEYNSELGLVLAYDYAIDKDEIYITKKENTPSEKSSKGLFSIFKKAFKK</sequence>
<dbReference type="AlphaFoldDB" id="A0AAW5E2M2"/>
<reference evidence="1" key="1">
    <citation type="submission" date="2022-02" db="EMBL/GenBank/DDBJ databases">
        <title>Fredinandcohnia quinoae sp. nov. isolated from Chenopodium quinoa seeds.</title>
        <authorList>
            <person name="Saati-Santamaria Z."/>
            <person name="Flores-Felix J.D."/>
            <person name="Igual J.M."/>
            <person name="Velazquez E."/>
            <person name="Garcia-Fraile P."/>
            <person name="Martinez-Molina E."/>
        </authorList>
    </citation>
    <scope>NUCLEOTIDE SEQUENCE</scope>
    <source>
        <strain evidence="1">SECRCQ15</strain>
    </source>
</reference>
<accession>A0AAW5E2M2</accession>
<keyword evidence="2" id="KW-1185">Reference proteome</keyword>
<dbReference type="EMBL" id="JAKTTI010000002">
    <property type="protein sequence ID" value="MCH1624327.1"/>
    <property type="molecule type" value="Genomic_DNA"/>
</dbReference>